<comment type="caution">
    <text evidence="6">Lacks conserved residue(s) required for the propagation of feature annotation.</text>
</comment>
<sequence length="163" mass="18291">MPSLHIVLVEPEIPQNTGNVVRTCAATGAHLHLVGPMGFSIDDRKLKRAGLDYWRLLDITLYDSLSDFFSRNQGNFFYFSSKAGRTHTDPVYPDNCYLVFGKETAGLPEDLLCAHYESCVRIPMIPDNRARCLNLSNSVAVGVYEVLRQWGFPEMLCEGSLSE</sequence>
<dbReference type="AlphaFoldDB" id="A0A9D1K2I8"/>
<reference evidence="9" key="2">
    <citation type="journal article" date="2021" name="PeerJ">
        <title>Extensive microbial diversity within the chicken gut microbiome revealed by metagenomics and culture.</title>
        <authorList>
            <person name="Gilroy R."/>
            <person name="Ravi A."/>
            <person name="Getino M."/>
            <person name="Pursley I."/>
            <person name="Horton D.L."/>
            <person name="Alikhan N.F."/>
            <person name="Baker D."/>
            <person name="Gharbi K."/>
            <person name="Hall N."/>
            <person name="Watson M."/>
            <person name="Adriaenssens E.M."/>
            <person name="Foster-Nyarko E."/>
            <person name="Jarju S."/>
            <person name="Secka A."/>
            <person name="Antonio M."/>
            <person name="Oren A."/>
            <person name="Chaudhuri R.R."/>
            <person name="La Ragione R."/>
            <person name="Hildebrand F."/>
            <person name="Pallen M.J."/>
        </authorList>
    </citation>
    <scope>NUCLEOTIDE SEQUENCE</scope>
    <source>
        <strain evidence="9">6086</strain>
    </source>
</reference>
<evidence type="ECO:0000256" key="4">
    <source>
        <dbReference type="ARBA" id="ARBA00022691"/>
    </source>
</evidence>
<dbReference type="GO" id="GO:0005737">
    <property type="term" value="C:cytoplasm"/>
    <property type="evidence" value="ECO:0007669"/>
    <property type="project" value="UniProtKB-SubCell"/>
</dbReference>
<dbReference type="Gene3D" id="3.40.1280.10">
    <property type="match status" value="1"/>
</dbReference>
<accession>A0A9D1K2I8</accession>
<dbReference type="EMBL" id="DVJM01000179">
    <property type="protein sequence ID" value="HIS79400.1"/>
    <property type="molecule type" value="Genomic_DNA"/>
</dbReference>
<keyword evidence="3 6" id="KW-0808">Transferase</keyword>
<evidence type="ECO:0000256" key="6">
    <source>
        <dbReference type="HAMAP-Rule" id="MF_01885"/>
    </source>
</evidence>
<dbReference type="GO" id="GO:0008757">
    <property type="term" value="F:S-adenosylmethionine-dependent methyltransferase activity"/>
    <property type="evidence" value="ECO:0007669"/>
    <property type="project" value="UniProtKB-UniRule"/>
</dbReference>
<comment type="subcellular location">
    <subcellularLocation>
        <location evidence="6">Cytoplasm</location>
    </subcellularLocation>
</comment>
<comment type="catalytic activity">
    <reaction evidence="6">
        <text>5-carboxymethylaminomethyluridine(34) in tRNA(Leu) + S-adenosyl-L-methionine = 5-carboxymethylaminomethyl-2'-O-methyluridine(34) in tRNA(Leu) + S-adenosyl-L-homocysteine + H(+)</text>
        <dbReference type="Rhea" id="RHEA:43088"/>
        <dbReference type="Rhea" id="RHEA-COMP:10333"/>
        <dbReference type="Rhea" id="RHEA-COMP:10334"/>
        <dbReference type="ChEBI" id="CHEBI:15378"/>
        <dbReference type="ChEBI" id="CHEBI:57856"/>
        <dbReference type="ChEBI" id="CHEBI:59789"/>
        <dbReference type="ChEBI" id="CHEBI:74508"/>
        <dbReference type="ChEBI" id="CHEBI:74511"/>
        <dbReference type="EC" id="2.1.1.207"/>
    </reaction>
</comment>
<dbReference type="GO" id="GO:0008175">
    <property type="term" value="F:tRNA methyltransferase activity"/>
    <property type="evidence" value="ECO:0007669"/>
    <property type="project" value="UniProtKB-UniRule"/>
</dbReference>
<evidence type="ECO:0000256" key="7">
    <source>
        <dbReference type="PIRSR" id="PIRSR029256-1"/>
    </source>
</evidence>
<dbReference type="GO" id="GO:0003723">
    <property type="term" value="F:RNA binding"/>
    <property type="evidence" value="ECO:0007669"/>
    <property type="project" value="InterPro"/>
</dbReference>
<dbReference type="GO" id="GO:0002130">
    <property type="term" value="P:wobble position ribose methylation"/>
    <property type="evidence" value="ECO:0007669"/>
    <property type="project" value="TreeGrafter"/>
</dbReference>
<protein>
    <recommendedName>
        <fullName evidence="6">Putative tRNA (cytidine(34)-2'-O)-methyltransferase</fullName>
        <ecNumber evidence="6">2.1.1.207</ecNumber>
    </recommendedName>
    <alternativeName>
        <fullName evidence="6">tRNA (cytidine/uridine-2'-O-)-methyltransferase</fullName>
    </alternativeName>
</protein>
<dbReference type="GO" id="GO:0042802">
    <property type="term" value="F:identical protein binding"/>
    <property type="evidence" value="ECO:0007669"/>
    <property type="project" value="UniProtKB-ARBA"/>
</dbReference>
<comment type="similarity">
    <text evidence="6">Belongs to the class IV-like SAM-binding methyltransferase superfamily. RNA methyltransferase TrmH family. TrmL subfamily.</text>
</comment>
<dbReference type="InterPro" id="IPR029028">
    <property type="entry name" value="Alpha/beta_knot_MTases"/>
</dbReference>
<dbReference type="CDD" id="cd18094">
    <property type="entry name" value="SpoU-like_TrmL"/>
    <property type="match status" value="1"/>
</dbReference>
<dbReference type="InterPro" id="IPR016914">
    <property type="entry name" value="TrmL"/>
</dbReference>
<dbReference type="Pfam" id="PF00588">
    <property type="entry name" value="SpoU_methylase"/>
    <property type="match status" value="1"/>
</dbReference>
<keyword evidence="5 6" id="KW-0819">tRNA processing</keyword>
<feature type="domain" description="tRNA/rRNA methyltransferase SpoU type" evidence="8">
    <location>
        <begin position="4"/>
        <end position="144"/>
    </location>
</feature>
<comment type="catalytic activity">
    <reaction evidence="6">
        <text>cytidine(34) in tRNA + S-adenosyl-L-methionine = 2'-O-methylcytidine(34) in tRNA + S-adenosyl-L-homocysteine + H(+)</text>
        <dbReference type="Rhea" id="RHEA:43084"/>
        <dbReference type="Rhea" id="RHEA-COMP:10331"/>
        <dbReference type="Rhea" id="RHEA-COMP:10332"/>
        <dbReference type="ChEBI" id="CHEBI:15378"/>
        <dbReference type="ChEBI" id="CHEBI:57856"/>
        <dbReference type="ChEBI" id="CHEBI:59789"/>
        <dbReference type="ChEBI" id="CHEBI:74495"/>
        <dbReference type="ChEBI" id="CHEBI:82748"/>
        <dbReference type="EC" id="2.1.1.207"/>
    </reaction>
</comment>
<dbReference type="SUPFAM" id="SSF75217">
    <property type="entry name" value="alpha/beta knot"/>
    <property type="match status" value="1"/>
</dbReference>
<keyword evidence="4 6" id="KW-0949">S-adenosyl-L-methionine</keyword>
<comment type="function">
    <text evidence="6">Could methylate the ribose at the nucleotide 34 wobble position in tRNA.</text>
</comment>
<evidence type="ECO:0000313" key="10">
    <source>
        <dbReference type="Proteomes" id="UP000824141"/>
    </source>
</evidence>
<feature type="binding site" evidence="6 7">
    <location>
        <position position="101"/>
    </location>
    <ligand>
        <name>S-adenosyl-L-methionine</name>
        <dbReference type="ChEBI" id="CHEBI:59789"/>
    </ligand>
</feature>
<dbReference type="InterPro" id="IPR029026">
    <property type="entry name" value="tRNA_m1G_MTases_N"/>
</dbReference>
<keyword evidence="2 6" id="KW-0489">Methyltransferase</keyword>
<feature type="binding site" evidence="6 7">
    <location>
        <position position="122"/>
    </location>
    <ligand>
        <name>S-adenosyl-L-methionine</name>
        <dbReference type="ChEBI" id="CHEBI:59789"/>
    </ligand>
</feature>
<evidence type="ECO:0000256" key="2">
    <source>
        <dbReference type="ARBA" id="ARBA00022603"/>
    </source>
</evidence>
<evidence type="ECO:0000256" key="1">
    <source>
        <dbReference type="ARBA" id="ARBA00022490"/>
    </source>
</evidence>
<dbReference type="PANTHER" id="PTHR42971">
    <property type="entry name" value="TRNA (CYTIDINE(34)-2'-O)-METHYLTRANSFERASE"/>
    <property type="match status" value="1"/>
</dbReference>
<reference evidence="9" key="1">
    <citation type="submission" date="2020-10" db="EMBL/GenBank/DDBJ databases">
        <authorList>
            <person name="Gilroy R."/>
        </authorList>
    </citation>
    <scope>NUCLEOTIDE SEQUENCE</scope>
    <source>
        <strain evidence="9">6086</strain>
    </source>
</reference>
<dbReference type="HAMAP" id="MF_01885">
    <property type="entry name" value="tRNA_methyltr_TrmL"/>
    <property type="match status" value="1"/>
</dbReference>
<keyword evidence="1 6" id="KW-0963">Cytoplasm</keyword>
<proteinExistence type="inferred from homology"/>
<dbReference type="EC" id="2.1.1.207" evidence="6"/>
<name>A0A9D1K2I8_9FIRM</name>
<dbReference type="Proteomes" id="UP000824141">
    <property type="component" value="Unassembled WGS sequence"/>
</dbReference>
<evidence type="ECO:0000259" key="8">
    <source>
        <dbReference type="Pfam" id="PF00588"/>
    </source>
</evidence>
<evidence type="ECO:0000256" key="3">
    <source>
        <dbReference type="ARBA" id="ARBA00022679"/>
    </source>
</evidence>
<comment type="caution">
    <text evidence="9">The sequence shown here is derived from an EMBL/GenBank/DDBJ whole genome shotgun (WGS) entry which is preliminary data.</text>
</comment>
<evidence type="ECO:0000313" key="9">
    <source>
        <dbReference type="EMBL" id="HIS79400.1"/>
    </source>
</evidence>
<dbReference type="PIRSF" id="PIRSF029256">
    <property type="entry name" value="SpoU_TrmH_prd"/>
    <property type="match status" value="1"/>
</dbReference>
<gene>
    <name evidence="9" type="ORF">IAD03_08525</name>
</gene>
<organism evidence="9 10">
    <name type="scientific">Candidatus Caccousia stercoris</name>
    <dbReference type="NCBI Taxonomy" id="2840723"/>
    <lineage>
        <taxon>Bacteria</taxon>
        <taxon>Bacillati</taxon>
        <taxon>Bacillota</taxon>
        <taxon>Clostridia</taxon>
        <taxon>Eubacteriales</taxon>
        <taxon>Oscillospiraceae</taxon>
        <taxon>Oscillospiraceae incertae sedis</taxon>
        <taxon>Candidatus Caccousia</taxon>
    </lineage>
</organism>
<dbReference type="PANTHER" id="PTHR42971:SF1">
    <property type="entry name" value="TRNA (CYTIDINE(34)-2'-O)-METHYLTRANSFERASE"/>
    <property type="match status" value="1"/>
</dbReference>
<evidence type="ECO:0000256" key="5">
    <source>
        <dbReference type="ARBA" id="ARBA00022694"/>
    </source>
</evidence>
<dbReference type="FunFam" id="3.40.1280.10:FF:000002">
    <property type="entry name" value="Peptidylprolyl isomerase"/>
    <property type="match status" value="1"/>
</dbReference>
<dbReference type="InterPro" id="IPR001537">
    <property type="entry name" value="SpoU_MeTrfase"/>
</dbReference>